<evidence type="ECO:0000256" key="1">
    <source>
        <dbReference type="ARBA" id="ARBA00004141"/>
    </source>
</evidence>
<gene>
    <name evidence="7" type="ORF">VP02_00515</name>
</gene>
<sequence>MSNNSHASDQRKWIALFLCFIATVAIFVPYVGYSTQIVTMMTDLNMTYAMVGTLASASAVAGGIVLPFAGMLVDRWGAKKITVVGLFISAVGQVAFAYVPTYDAMLLSRIFLGAGIPLLFIGPYTLALRWFEQSGKTGVAMGTMLATDGIGTLLALYAYSHVLNAYGWRDGSALGAIVLVVTMFVAIFFLKEPKHFAEPDSQPKLQSVLRDFLTALTHRNVLVASVFLVGVWGSYAVAVYWVPTILMEENGWTESDAGLIGALYPMVGMICAVSFGLLSDRLGRRKPLMFISGIGMTIAFFGCAFALANKNYTLLAAMLPISGLFAYGGIPLAYCLAADSVGIKLAATANGIIMSIGFLLGGVVYPIILGMVKDSTGHYTDGFIAASFSLIALNIIAVIFAREHVAAKPHSAFA</sequence>
<dbReference type="Proteomes" id="UP000033662">
    <property type="component" value="Unassembled WGS sequence"/>
</dbReference>
<dbReference type="Gene3D" id="1.20.1250.20">
    <property type="entry name" value="MFS general substrate transporter like domains"/>
    <property type="match status" value="2"/>
</dbReference>
<evidence type="ECO:0000259" key="6">
    <source>
        <dbReference type="PROSITE" id="PS50850"/>
    </source>
</evidence>
<feature type="transmembrane region" description="Helical" evidence="5">
    <location>
        <begin position="139"/>
        <end position="159"/>
    </location>
</feature>
<dbReference type="PROSITE" id="PS50850">
    <property type="entry name" value="MFS"/>
    <property type="match status" value="1"/>
</dbReference>
<dbReference type="InterPro" id="IPR020846">
    <property type="entry name" value="MFS_dom"/>
</dbReference>
<keyword evidence="2 5" id="KW-0812">Transmembrane</keyword>
<feature type="transmembrane region" description="Helical" evidence="5">
    <location>
        <begin position="383"/>
        <end position="401"/>
    </location>
</feature>
<dbReference type="Pfam" id="PF07690">
    <property type="entry name" value="MFS_1"/>
    <property type="match status" value="1"/>
</dbReference>
<accession>A0A0F4XVM2</accession>
<dbReference type="EMBL" id="JZXC01000001">
    <property type="protein sequence ID" value="KKA09881.1"/>
    <property type="molecule type" value="Genomic_DNA"/>
</dbReference>
<feature type="transmembrane region" description="Helical" evidence="5">
    <location>
        <begin position="45"/>
        <end position="69"/>
    </location>
</feature>
<feature type="transmembrane region" description="Helical" evidence="5">
    <location>
        <begin position="314"/>
        <end position="337"/>
    </location>
</feature>
<proteinExistence type="predicted"/>
<evidence type="ECO:0000256" key="5">
    <source>
        <dbReference type="SAM" id="Phobius"/>
    </source>
</evidence>
<comment type="caution">
    <text evidence="7">The sequence shown here is derived from an EMBL/GenBank/DDBJ whole genome shotgun (WGS) entry which is preliminary data.</text>
</comment>
<feature type="transmembrane region" description="Helical" evidence="5">
    <location>
        <begin position="106"/>
        <end position="127"/>
    </location>
</feature>
<dbReference type="PANTHER" id="PTHR23508:SF10">
    <property type="entry name" value="CARBOXYLIC ACID TRANSPORTER PROTEIN HOMOLOG"/>
    <property type="match status" value="1"/>
</dbReference>
<keyword evidence="4 5" id="KW-0472">Membrane</keyword>
<evidence type="ECO:0000313" key="7">
    <source>
        <dbReference type="EMBL" id="KKA09881.1"/>
    </source>
</evidence>
<reference evidence="7 8" key="1">
    <citation type="submission" date="2015-03" db="EMBL/GenBank/DDBJ databases">
        <title>Pseudomonas fluorescens 1855-344 Genome sequencing and assembly.</title>
        <authorList>
            <person name="Eng W.W.H."/>
            <person name="Gan H.M."/>
            <person name="Savka M.A."/>
        </authorList>
    </citation>
    <scope>NUCLEOTIDE SEQUENCE [LARGE SCALE GENOMIC DNA]</scope>
    <source>
        <strain evidence="7 8">1855-344</strain>
    </source>
</reference>
<feature type="transmembrane region" description="Helical" evidence="5">
    <location>
        <begin position="290"/>
        <end position="308"/>
    </location>
</feature>
<feature type="transmembrane region" description="Helical" evidence="5">
    <location>
        <begin position="349"/>
        <end position="371"/>
    </location>
</feature>
<feature type="domain" description="Major facilitator superfamily (MFS) profile" evidence="6">
    <location>
        <begin position="15"/>
        <end position="404"/>
    </location>
</feature>
<evidence type="ECO:0000256" key="3">
    <source>
        <dbReference type="ARBA" id="ARBA00022989"/>
    </source>
</evidence>
<dbReference type="GO" id="GO:0005886">
    <property type="term" value="C:plasma membrane"/>
    <property type="evidence" value="ECO:0007669"/>
    <property type="project" value="TreeGrafter"/>
</dbReference>
<dbReference type="InterPro" id="IPR036259">
    <property type="entry name" value="MFS_trans_sf"/>
</dbReference>
<feature type="transmembrane region" description="Helical" evidence="5">
    <location>
        <begin position="257"/>
        <end position="278"/>
    </location>
</feature>
<comment type="subcellular location">
    <subcellularLocation>
        <location evidence="1">Membrane</location>
        <topology evidence="1">Multi-pass membrane protein</topology>
    </subcellularLocation>
</comment>
<dbReference type="GO" id="GO:0046943">
    <property type="term" value="F:carboxylic acid transmembrane transporter activity"/>
    <property type="evidence" value="ECO:0007669"/>
    <property type="project" value="TreeGrafter"/>
</dbReference>
<evidence type="ECO:0000256" key="4">
    <source>
        <dbReference type="ARBA" id="ARBA00023136"/>
    </source>
</evidence>
<dbReference type="PANTHER" id="PTHR23508">
    <property type="entry name" value="CARBOXYLIC ACID TRANSPORTER PROTEIN HOMOLOG"/>
    <property type="match status" value="1"/>
</dbReference>
<feature type="transmembrane region" description="Helical" evidence="5">
    <location>
        <begin position="12"/>
        <end position="33"/>
    </location>
</feature>
<organism evidence="7 8">
    <name type="scientific">Pseudomonas kilonensis</name>
    <dbReference type="NCBI Taxonomy" id="132476"/>
    <lineage>
        <taxon>Bacteria</taxon>
        <taxon>Pseudomonadati</taxon>
        <taxon>Pseudomonadota</taxon>
        <taxon>Gammaproteobacteria</taxon>
        <taxon>Pseudomonadales</taxon>
        <taxon>Pseudomonadaceae</taxon>
        <taxon>Pseudomonas</taxon>
    </lineage>
</organism>
<protein>
    <recommendedName>
        <fullName evidence="6">Major facilitator superfamily (MFS) profile domain-containing protein</fullName>
    </recommendedName>
</protein>
<dbReference type="PATRIC" id="fig|132476.4.peg.113"/>
<feature type="transmembrane region" description="Helical" evidence="5">
    <location>
        <begin position="220"/>
        <end position="242"/>
    </location>
</feature>
<dbReference type="AlphaFoldDB" id="A0A0F4XVM2"/>
<dbReference type="InterPro" id="IPR011701">
    <property type="entry name" value="MFS"/>
</dbReference>
<dbReference type="OrthoDB" id="9803985at2"/>
<evidence type="ECO:0000313" key="8">
    <source>
        <dbReference type="Proteomes" id="UP000033662"/>
    </source>
</evidence>
<feature type="transmembrane region" description="Helical" evidence="5">
    <location>
        <begin position="81"/>
        <end position="100"/>
    </location>
</feature>
<feature type="transmembrane region" description="Helical" evidence="5">
    <location>
        <begin position="171"/>
        <end position="190"/>
    </location>
</feature>
<dbReference type="SUPFAM" id="SSF103473">
    <property type="entry name" value="MFS general substrate transporter"/>
    <property type="match status" value="1"/>
</dbReference>
<name>A0A0F4XVM2_9PSED</name>
<keyword evidence="3 5" id="KW-1133">Transmembrane helix</keyword>
<evidence type="ECO:0000256" key="2">
    <source>
        <dbReference type="ARBA" id="ARBA00022692"/>
    </source>
</evidence>